<dbReference type="eggNOG" id="COG0845">
    <property type="taxonomic scope" value="Bacteria"/>
</dbReference>
<keyword evidence="2" id="KW-0812">Transmembrane</keyword>
<dbReference type="InterPro" id="IPR006143">
    <property type="entry name" value="RND_pump_MFP"/>
</dbReference>
<name>B8CPT3_SHEPW</name>
<evidence type="ECO:0000313" key="4">
    <source>
        <dbReference type="Proteomes" id="UP000000753"/>
    </source>
</evidence>
<evidence type="ECO:0000256" key="2">
    <source>
        <dbReference type="SAM" id="Phobius"/>
    </source>
</evidence>
<keyword evidence="2" id="KW-1133">Transmembrane helix</keyword>
<keyword evidence="2" id="KW-0472">Membrane</keyword>
<dbReference type="PANTHER" id="PTHR30469">
    <property type="entry name" value="MULTIDRUG RESISTANCE PROTEIN MDTA"/>
    <property type="match status" value="1"/>
</dbReference>
<dbReference type="Gene3D" id="2.40.30.170">
    <property type="match status" value="1"/>
</dbReference>
<keyword evidence="4" id="KW-1185">Reference proteome</keyword>
<evidence type="ECO:0000313" key="3">
    <source>
        <dbReference type="EMBL" id="ACJ29796.1"/>
    </source>
</evidence>
<dbReference type="SUPFAM" id="SSF111369">
    <property type="entry name" value="HlyD-like secretion proteins"/>
    <property type="match status" value="1"/>
</dbReference>
<dbReference type="NCBIfam" id="TIGR01730">
    <property type="entry name" value="RND_mfp"/>
    <property type="match status" value="1"/>
</dbReference>
<dbReference type="OrthoDB" id="9781888at2"/>
<dbReference type="AlphaFoldDB" id="B8CPT3"/>
<sequence>MRYIELIASVKIIAINLGSKMTTKNNSKKNQQLASQVIVKKYLPLLVVTFAVIVAYVLQITSPVAAVKPESAPIINVNVIDIKQQQFTPSYAAYGTIIAKNTLNLTAQVEGLLTHLSHNVITGGVVNIGESVFQQDKSDLSAKFAQRQAEVAIASAQLSLELGQQRIAEKDYKMMQKDFDENEWQLDLELLLRKPQLAQAKAQLSIAKNALTIAERDLKRSQWHSDKRYFVQSKSVSSGDYLAKGDEIAKLVDISELRVPIYLPRELAAKVSIGQTISLYQPDTQRTVSANISHIFPMLDNQVQLQKVFAQYQPATNDINPLIIGDFVEAKLFFAPIANTLTVPLSAIDNKHIWLVTSKSTLKREPVNIVYQDKHNAVIINTLADSEQIISNKLHAPQANMSVNIVEVL</sequence>
<comment type="similarity">
    <text evidence="1">Belongs to the membrane fusion protein (MFP) (TC 8.A.1) family.</text>
</comment>
<organism evidence="3 4">
    <name type="scientific">Shewanella piezotolerans (strain WP3 / JCM 13877)</name>
    <dbReference type="NCBI Taxonomy" id="225849"/>
    <lineage>
        <taxon>Bacteria</taxon>
        <taxon>Pseudomonadati</taxon>
        <taxon>Pseudomonadota</taxon>
        <taxon>Gammaproteobacteria</taxon>
        <taxon>Alteromonadales</taxon>
        <taxon>Shewanellaceae</taxon>
        <taxon>Shewanella</taxon>
    </lineage>
</organism>
<dbReference type="Gene3D" id="1.10.287.470">
    <property type="entry name" value="Helix hairpin bin"/>
    <property type="match status" value="1"/>
</dbReference>
<dbReference type="KEGG" id="swp:swp_3081"/>
<gene>
    <name evidence="3" type="ordered locus">swp_3081</name>
</gene>
<dbReference type="GO" id="GO:0015562">
    <property type="term" value="F:efflux transmembrane transporter activity"/>
    <property type="evidence" value="ECO:0007669"/>
    <property type="project" value="TreeGrafter"/>
</dbReference>
<dbReference type="GO" id="GO:1990281">
    <property type="term" value="C:efflux pump complex"/>
    <property type="evidence" value="ECO:0007669"/>
    <property type="project" value="TreeGrafter"/>
</dbReference>
<dbReference type="PANTHER" id="PTHR30469:SF12">
    <property type="entry name" value="MULTIDRUG RESISTANCE PROTEIN MDTA"/>
    <property type="match status" value="1"/>
</dbReference>
<protein>
    <submittedName>
        <fullName evidence="3">RND efflux system protein, MFP subunit, putative</fullName>
    </submittedName>
</protein>
<dbReference type="EMBL" id="CP000472">
    <property type="protein sequence ID" value="ACJ29796.1"/>
    <property type="molecule type" value="Genomic_DNA"/>
</dbReference>
<dbReference type="Gene3D" id="2.40.50.100">
    <property type="match status" value="1"/>
</dbReference>
<dbReference type="STRING" id="225849.swp_3081"/>
<dbReference type="HOGENOM" id="CLU_672489_0_0_6"/>
<evidence type="ECO:0000256" key="1">
    <source>
        <dbReference type="ARBA" id="ARBA00009477"/>
    </source>
</evidence>
<accession>B8CPT3</accession>
<proteinExistence type="inferred from homology"/>
<dbReference type="Gene3D" id="2.40.420.20">
    <property type="match status" value="1"/>
</dbReference>
<reference evidence="3 4" key="1">
    <citation type="journal article" date="2008" name="PLoS ONE">
        <title>Environmental adaptation: genomic analysis of the piezotolerant and psychrotolerant deep-sea iron reducing bacterium Shewanella piezotolerans WP3.</title>
        <authorList>
            <person name="Wang F."/>
            <person name="Wang J."/>
            <person name="Jian H."/>
            <person name="Zhang B."/>
            <person name="Li S."/>
            <person name="Wang F."/>
            <person name="Zeng X."/>
            <person name="Gao L."/>
            <person name="Bartlett D.H."/>
            <person name="Yu J."/>
            <person name="Hu S."/>
            <person name="Xiao X."/>
        </authorList>
    </citation>
    <scope>NUCLEOTIDE SEQUENCE [LARGE SCALE GENOMIC DNA]</scope>
    <source>
        <strain evidence="4">WP3 / JCM 13877</strain>
    </source>
</reference>
<feature type="transmembrane region" description="Helical" evidence="2">
    <location>
        <begin position="42"/>
        <end position="61"/>
    </location>
</feature>
<dbReference type="Proteomes" id="UP000000753">
    <property type="component" value="Chromosome"/>
</dbReference>